<keyword evidence="1" id="KW-0175">Coiled coil</keyword>
<feature type="compositionally biased region" description="Basic and acidic residues" evidence="2">
    <location>
        <begin position="1648"/>
        <end position="1669"/>
    </location>
</feature>
<feature type="coiled-coil region" evidence="1">
    <location>
        <begin position="761"/>
        <end position="788"/>
    </location>
</feature>
<feature type="compositionally biased region" description="Polar residues" evidence="2">
    <location>
        <begin position="1619"/>
        <end position="1628"/>
    </location>
</feature>
<feature type="region of interest" description="Disordered" evidence="2">
    <location>
        <begin position="1"/>
        <end position="32"/>
    </location>
</feature>
<feature type="compositionally biased region" description="Polar residues" evidence="2">
    <location>
        <begin position="1501"/>
        <end position="1524"/>
    </location>
</feature>
<dbReference type="PANTHER" id="PTHR46345:SF8">
    <property type="entry name" value="FORMIN 3, ISOFORM B"/>
    <property type="match status" value="1"/>
</dbReference>
<reference evidence="4 5" key="1">
    <citation type="submission" date="2013-11" db="EMBL/GenBank/DDBJ databases">
        <title>Genome sequencing of Stegodyphus mimosarum.</title>
        <authorList>
            <person name="Bechsgaard J."/>
        </authorList>
    </citation>
    <scope>NUCLEOTIDE SEQUENCE [LARGE SCALE GENOMIC DNA]</scope>
</reference>
<feature type="compositionally biased region" description="Polar residues" evidence="2">
    <location>
        <begin position="547"/>
        <end position="558"/>
    </location>
</feature>
<dbReference type="PANTHER" id="PTHR46345">
    <property type="entry name" value="INVERTED FORMIN-2"/>
    <property type="match status" value="1"/>
</dbReference>
<feature type="compositionally biased region" description="Basic and acidic residues" evidence="2">
    <location>
        <begin position="199"/>
        <end position="217"/>
    </location>
</feature>
<feature type="compositionally biased region" description="Polar residues" evidence="2">
    <location>
        <begin position="607"/>
        <end position="616"/>
    </location>
</feature>
<feature type="region of interest" description="Disordered" evidence="2">
    <location>
        <begin position="189"/>
        <end position="218"/>
    </location>
</feature>
<accession>A0A087UV13</accession>
<feature type="compositionally biased region" description="Low complexity" evidence="2">
    <location>
        <begin position="1764"/>
        <end position="1777"/>
    </location>
</feature>
<dbReference type="Gene3D" id="1.20.58.2220">
    <property type="entry name" value="Formin, FH2 domain"/>
    <property type="match status" value="1"/>
</dbReference>
<feature type="compositionally biased region" description="Polar residues" evidence="2">
    <location>
        <begin position="1603"/>
        <end position="1612"/>
    </location>
</feature>
<dbReference type="STRING" id="407821.A0A087UV13"/>
<feature type="compositionally biased region" description="Pro residues" evidence="2">
    <location>
        <begin position="49"/>
        <end position="107"/>
    </location>
</feature>
<organism evidence="4 5">
    <name type="scientific">Stegodyphus mimosarum</name>
    <name type="common">African social velvet spider</name>
    <dbReference type="NCBI Taxonomy" id="407821"/>
    <lineage>
        <taxon>Eukaryota</taxon>
        <taxon>Metazoa</taxon>
        <taxon>Ecdysozoa</taxon>
        <taxon>Arthropoda</taxon>
        <taxon>Chelicerata</taxon>
        <taxon>Arachnida</taxon>
        <taxon>Araneae</taxon>
        <taxon>Araneomorphae</taxon>
        <taxon>Entelegynae</taxon>
        <taxon>Eresoidea</taxon>
        <taxon>Eresidae</taxon>
        <taxon>Stegodyphus</taxon>
    </lineage>
</organism>
<feature type="compositionally biased region" description="Polar residues" evidence="2">
    <location>
        <begin position="113"/>
        <end position="122"/>
    </location>
</feature>
<feature type="compositionally biased region" description="Polar residues" evidence="2">
    <location>
        <begin position="863"/>
        <end position="872"/>
    </location>
</feature>
<feature type="compositionally biased region" description="Polar residues" evidence="2">
    <location>
        <begin position="1574"/>
        <end position="1593"/>
    </location>
</feature>
<feature type="compositionally biased region" description="Basic and acidic residues" evidence="2">
    <location>
        <begin position="1393"/>
        <end position="1404"/>
    </location>
</feature>
<gene>
    <name evidence="4" type="ORF">X975_24980</name>
</gene>
<feature type="region of interest" description="Disordered" evidence="2">
    <location>
        <begin position="578"/>
        <end position="672"/>
    </location>
</feature>
<name>A0A087UV13_STEMI</name>
<feature type="region of interest" description="Disordered" evidence="2">
    <location>
        <begin position="1574"/>
        <end position="1669"/>
    </location>
</feature>
<feature type="domain" description="FH2" evidence="3">
    <location>
        <begin position="128"/>
        <end position="536"/>
    </location>
</feature>
<dbReference type="OMA" id="ENYDVTQ"/>
<proteinExistence type="predicted"/>
<feature type="coiled-coil region" evidence="1">
    <location>
        <begin position="423"/>
        <end position="479"/>
    </location>
</feature>
<feature type="region of interest" description="Disordered" evidence="2">
    <location>
        <begin position="521"/>
        <end position="558"/>
    </location>
</feature>
<feature type="region of interest" description="Disordered" evidence="2">
    <location>
        <begin position="47"/>
        <end position="141"/>
    </location>
</feature>
<feature type="region of interest" description="Disordered" evidence="2">
    <location>
        <begin position="1346"/>
        <end position="1417"/>
    </location>
</feature>
<feature type="compositionally biased region" description="Basic and acidic residues" evidence="2">
    <location>
        <begin position="1095"/>
        <end position="1114"/>
    </location>
</feature>
<feature type="region of interest" description="Disordered" evidence="2">
    <location>
        <begin position="1128"/>
        <end position="1163"/>
    </location>
</feature>
<dbReference type="SUPFAM" id="SSF101447">
    <property type="entry name" value="Formin homology 2 domain (FH2 domain)"/>
    <property type="match status" value="1"/>
</dbReference>
<feature type="compositionally biased region" description="Basic and acidic residues" evidence="2">
    <location>
        <begin position="1136"/>
        <end position="1147"/>
    </location>
</feature>
<dbReference type="PROSITE" id="PS51444">
    <property type="entry name" value="FH2"/>
    <property type="match status" value="1"/>
</dbReference>
<dbReference type="InterPro" id="IPR015425">
    <property type="entry name" value="FH2_Formin"/>
</dbReference>
<evidence type="ECO:0000256" key="2">
    <source>
        <dbReference type="SAM" id="MobiDB-lite"/>
    </source>
</evidence>
<feature type="region of interest" description="Disordered" evidence="2">
    <location>
        <begin position="722"/>
        <end position="741"/>
    </location>
</feature>
<evidence type="ECO:0000313" key="4">
    <source>
        <dbReference type="EMBL" id="KFM81202.1"/>
    </source>
</evidence>
<evidence type="ECO:0000313" key="5">
    <source>
        <dbReference type="Proteomes" id="UP000054359"/>
    </source>
</evidence>
<dbReference type="Pfam" id="PF02181">
    <property type="entry name" value="FH2"/>
    <property type="match status" value="1"/>
</dbReference>
<feature type="compositionally biased region" description="Polar residues" evidence="2">
    <location>
        <begin position="649"/>
        <end position="660"/>
    </location>
</feature>
<dbReference type="OrthoDB" id="26518at2759"/>
<dbReference type="Proteomes" id="UP000054359">
    <property type="component" value="Unassembled WGS sequence"/>
</dbReference>
<sequence>MEGRTRKRTPLQLSFGATDGSRTPGILSPANSSMAFSPELLASLSRAISPPPRVPSAPPPALNAGAPPPPPPPPPPPLGPSSTLPPPPPPPPAPPGLPPPPPPPPGTMPSTTVKPSTPTAESQVVKLPQQFTPKPKNKMKSLNWTKIPSNKVVGKNNLWSLIAKAHDGSPNDLDFETIEGLFCQQSTMLNGQASPRLGNRSDKNGKDSLDRKKRESSEVNLLDGKRSLNVNIFLKQFRSSSNDEIINILKRGAHDEIGAEKLRGLLKILPESDEIELLRGYNGDRTKLGNAEKFLLQLIELPNYKLRCEGMLLKEEFASNMAFLEPAIESIISAVEELRHCQELHEVLYMLLVAGNFLNSGGYAGDAAGFKMMSLLKVAETRANKPGMNLIHYVAQEAEKKFPNLLEFPDFLSNLEEASKLSIDNLKTEIANLSSKVSKISQQVSLAGEDVKMQMEEFLQFATRETMAVQKEIDSLEKVREDMAEFLCEDLQSFKLEECFKIFQSFCQKFKSAIEENEKRRQQEKRAEARRKQREEQLALKKKNSSENRPSSFSGSESDNIIDMLLGDIRGGFNRFGANGSFKSGRTAGKPKRTSADGTAIPGELSRMNSLTSSVPSEEDATASPRIIRRRIGSSNSIANGSGGDLDNIDTQSPDVTPNGTLHRRRSRLSSEDREDNLIDFLRQTAENDSLRGDKSKVPDSGSLDRSWIRRSSRRRRPEILAAELNERERPASPNPSPLLERRSVALEAEGSKPKQWRLKIEEWLLENEKEQEREEKLREKIALERCKGKEAEHRESDSSSKILDNSNEWKSAKNLETLHEVKTDSELYANKIKDTMANGNIAQSSETLEGIPLKDKSKWRKSNLNVANSSESIDDERRRNRSRKTVSDPEVDDTISFYIRSTESVDVENSNSNTNKDKITTINDTYVSKPLSGSSRSLDLDNFKADQQKYKERAPTLSNFDATSKKFNSQTEHFKTCDKTKQMHFPALDNVQNNALEKNETGVSIGRSRFYQSARELPFNKAEKPLSKSEVTDDLALEQKELNMPKKIYSIDFAEKSVTNDESKTSSPEIDNEGNFDRFSFMRKTTRRTKSRPKIIESDLKKSEEHLEDKQPCNKISEIEKEAEHSLFSHIQPVKKSDYEPKRIEDASQGSSPSLKDIGKLNSEKNRNHINTLTKNITENVKIAENADDQKKRDKSTSLKARLSKRLLSLTENLKVVSKPSESTELNASVTLGPKSAVEDKKFHLMEDSPCPRIEKALSERRASLKEEKPNPIMEHREKVLSRPRHDMLQIPLRSKLPQTTEDCPPLVIGKPKLLKESYIADSNSIKIVHATPLNHDAKAFEAYPAQNKSKEEPEKDEGFEETQSQLSEVASQEAGSNYDTDLADSPRSVRQTKDLNQKDAHHLVQTTAKPEIPPLKHYSKLDKNAADDIKLNENKLSTNTLKREVDEKKQPASRLFTASKPSSITRGKEPRTTANTSKKIAPVKLIADKENAKQALQAAKTSVQNKSSMIRSRNPSNIRSNLRTSRDSISSASSRTGKSPSLRGSRASLNEASPKIGRRVAAYTKAIKSMTNNLRGTSNKQVENYDVTQSMPPTPSEENKSFISGLNLSDNAKKTRSNSSVYSPRSQSRRSSEKSLNINLGTSSRRGSDKSLSRRSSERSLDLSRKSSEISVVTVKNVNRRGSASLTGRSKPISTISRLTGTRVRPSRPKSPIQPKPLRVSTPINKQVLRSNSSAKAMPSSIKPSLMDRRRSIDKSSCGFMKATSASSAKSSPSKYIQDQSMQKLQAKAIALGKVEPSLNRVKQRY</sequence>
<evidence type="ECO:0000256" key="1">
    <source>
        <dbReference type="SAM" id="Coils"/>
    </source>
</evidence>
<dbReference type="SMART" id="SM00498">
    <property type="entry name" value="FH2"/>
    <property type="match status" value="1"/>
</dbReference>
<feature type="region of interest" description="Disordered" evidence="2">
    <location>
        <begin position="1058"/>
        <end position="1114"/>
    </location>
</feature>
<feature type="region of interest" description="Disordered" evidence="2">
    <location>
        <begin position="1439"/>
        <end position="1555"/>
    </location>
</feature>
<protein>
    <submittedName>
        <fullName evidence="4">FH2 domain-containing protein 1</fullName>
    </submittedName>
</protein>
<feature type="compositionally biased region" description="Polar residues" evidence="2">
    <location>
        <begin position="1364"/>
        <end position="1381"/>
    </location>
</feature>
<keyword evidence="5" id="KW-1185">Reference proteome</keyword>
<dbReference type="EMBL" id="KK121779">
    <property type="protein sequence ID" value="KFM81202.1"/>
    <property type="molecule type" value="Genomic_DNA"/>
</dbReference>
<feature type="compositionally biased region" description="Basic and acidic residues" evidence="2">
    <location>
        <begin position="1443"/>
        <end position="1452"/>
    </location>
</feature>
<feature type="region of interest" description="Disordered" evidence="2">
    <location>
        <begin position="1732"/>
        <end position="1782"/>
    </location>
</feature>
<feature type="non-terminal residue" evidence="4">
    <location>
        <position position="1808"/>
    </location>
</feature>
<dbReference type="InterPro" id="IPR042201">
    <property type="entry name" value="FH2_Formin_sf"/>
</dbReference>
<evidence type="ECO:0000259" key="3">
    <source>
        <dbReference type="PROSITE" id="PS51444"/>
    </source>
</evidence>
<feature type="region of interest" description="Disordered" evidence="2">
    <location>
        <begin position="863"/>
        <end position="890"/>
    </location>
</feature>
<dbReference type="PRINTS" id="PR01217">
    <property type="entry name" value="PRICHEXTENSN"/>
</dbReference>
<feature type="compositionally biased region" description="Basic residues" evidence="2">
    <location>
        <begin position="1085"/>
        <end position="1094"/>
    </location>
</feature>